<dbReference type="VEuPathDB" id="FungiDB:ASPBRDRAFT_128924"/>
<comment type="subcellular location">
    <subcellularLocation>
        <location evidence="3">Cytoplasm</location>
    </subcellularLocation>
    <subcellularLocation>
        <location evidence="2">Nucleus</location>
    </subcellularLocation>
</comment>
<reference evidence="11" key="1">
    <citation type="journal article" date="2017" name="Genome Biol.">
        <title>Comparative genomics reveals high biological diversity and specific adaptations in the industrially and medically important fungal genus Aspergillus.</title>
        <authorList>
            <person name="de Vries R.P."/>
            <person name="Riley R."/>
            <person name="Wiebenga A."/>
            <person name="Aguilar-Osorio G."/>
            <person name="Amillis S."/>
            <person name="Uchima C.A."/>
            <person name="Anderluh G."/>
            <person name="Asadollahi M."/>
            <person name="Askin M."/>
            <person name="Barry K."/>
            <person name="Battaglia E."/>
            <person name="Bayram O."/>
            <person name="Benocci T."/>
            <person name="Braus-Stromeyer S.A."/>
            <person name="Caldana C."/>
            <person name="Canovas D."/>
            <person name="Cerqueira G.C."/>
            <person name="Chen F."/>
            <person name="Chen W."/>
            <person name="Choi C."/>
            <person name="Clum A."/>
            <person name="Dos Santos R.A."/>
            <person name="Damasio A.R."/>
            <person name="Diallinas G."/>
            <person name="Emri T."/>
            <person name="Fekete E."/>
            <person name="Flipphi M."/>
            <person name="Freyberg S."/>
            <person name="Gallo A."/>
            <person name="Gournas C."/>
            <person name="Habgood R."/>
            <person name="Hainaut M."/>
            <person name="Harispe M.L."/>
            <person name="Henrissat B."/>
            <person name="Hilden K.S."/>
            <person name="Hope R."/>
            <person name="Hossain A."/>
            <person name="Karabika E."/>
            <person name="Karaffa L."/>
            <person name="Karanyi Z."/>
            <person name="Krasevec N."/>
            <person name="Kuo A."/>
            <person name="Kusch H."/>
            <person name="LaButti K."/>
            <person name="Lagendijk E.L."/>
            <person name="Lapidus A."/>
            <person name="Levasseur A."/>
            <person name="Lindquist E."/>
            <person name="Lipzen A."/>
            <person name="Logrieco A.F."/>
            <person name="MacCabe A."/>
            <person name="Maekelae M.R."/>
            <person name="Malavazi I."/>
            <person name="Melin P."/>
            <person name="Meyer V."/>
            <person name="Mielnichuk N."/>
            <person name="Miskei M."/>
            <person name="Molnar A.P."/>
            <person name="Mule G."/>
            <person name="Ngan C.Y."/>
            <person name="Orejas M."/>
            <person name="Orosz E."/>
            <person name="Ouedraogo J.P."/>
            <person name="Overkamp K.M."/>
            <person name="Park H.-S."/>
            <person name="Perrone G."/>
            <person name="Piumi F."/>
            <person name="Punt P.J."/>
            <person name="Ram A.F."/>
            <person name="Ramon A."/>
            <person name="Rauscher S."/>
            <person name="Record E."/>
            <person name="Riano-Pachon D.M."/>
            <person name="Robert V."/>
            <person name="Roehrig J."/>
            <person name="Ruller R."/>
            <person name="Salamov A."/>
            <person name="Salih N.S."/>
            <person name="Samson R.A."/>
            <person name="Sandor E."/>
            <person name="Sanguinetti M."/>
            <person name="Schuetze T."/>
            <person name="Sepcic K."/>
            <person name="Shelest E."/>
            <person name="Sherlock G."/>
            <person name="Sophianopoulou V."/>
            <person name="Squina F.M."/>
            <person name="Sun H."/>
            <person name="Susca A."/>
            <person name="Todd R.B."/>
            <person name="Tsang A."/>
            <person name="Unkles S.E."/>
            <person name="van de Wiele N."/>
            <person name="van Rossen-Uffink D."/>
            <person name="Oliveira J.V."/>
            <person name="Vesth T.C."/>
            <person name="Visser J."/>
            <person name="Yu J.-H."/>
            <person name="Zhou M."/>
            <person name="Andersen M.R."/>
            <person name="Archer D.B."/>
            <person name="Baker S.E."/>
            <person name="Benoit I."/>
            <person name="Brakhage A.A."/>
            <person name="Braus G.H."/>
            <person name="Fischer R."/>
            <person name="Frisvad J.C."/>
            <person name="Goldman G.H."/>
            <person name="Houbraken J."/>
            <person name="Oakley B."/>
            <person name="Pocsi I."/>
            <person name="Scazzocchio C."/>
            <person name="Seiboth B."/>
            <person name="vanKuyk P.A."/>
            <person name="Wortman J."/>
            <person name="Dyer P.S."/>
            <person name="Grigoriev I.V."/>
        </authorList>
    </citation>
    <scope>NUCLEOTIDE SEQUENCE [LARGE SCALE GENOMIC DNA]</scope>
    <source>
        <strain evidence="11">CBS 101740 / IMI 381727 / IBT 21946</strain>
    </source>
</reference>
<dbReference type="OMA" id="ETISCGY"/>
<keyword evidence="7" id="KW-0539">Nucleus</keyword>
<protein>
    <recommendedName>
        <fullName evidence="5">Restriction of telomere capping protein 4</fullName>
    </recommendedName>
</protein>
<evidence type="ECO:0000313" key="11">
    <source>
        <dbReference type="Proteomes" id="UP000184499"/>
    </source>
</evidence>
<dbReference type="OrthoDB" id="128308at2759"/>
<evidence type="ECO:0000256" key="4">
    <source>
        <dbReference type="ARBA" id="ARBA00009461"/>
    </source>
</evidence>
<evidence type="ECO:0000256" key="6">
    <source>
        <dbReference type="ARBA" id="ARBA00022490"/>
    </source>
</evidence>
<dbReference type="EMBL" id="KV878686">
    <property type="protein sequence ID" value="OJJ70555.1"/>
    <property type="molecule type" value="Genomic_DNA"/>
</dbReference>
<sequence length="493" mass="54571">MVLQTRPKPNSSYASNRLTRQSGPSQSLLSTFRNSNGKDERPKSVKPEPATDDEPISSSDEDDAVHEDDSEPETRTRVSGPSLDEKLAKSRSETTPRAPRQQRGSDTKNSTPATGRKRTSREMANDDADEDKDEGFFASFRELDNGNKRRKSRGYQSRKSFLNSSQSPAGSVKTPKASKNESKSTSNGSKKKGKEFKVPRDIEDEASPARASSPKPEFKQPPPMPESNDMISSSSHATSSALDAAVFDDDDDDSSVGTPLSTASSSFMNELSQYGEAALLDEPAVCPWCKAPVDPGALLRFRAQPKQRMREQQRFCDSHKQSSAEQEWREKGYPEIDWDTFDERIHRHFADLETIMVPESTSFYRNSLDTALKTGQAKNFRLSLDGDGLEKISCGYYGTRGAGKMLQAITARYGRKLRRLAADDQIVKMAGPVGYAQAVLVPELAVRLVKEDMGVNEETARQILRETIDLGEKVNFALNDEVPVPEELGAEVQ</sequence>
<dbReference type="STRING" id="767769.A0A1L9UFW6"/>
<gene>
    <name evidence="10" type="ORF">ASPBRDRAFT_128924</name>
</gene>
<dbReference type="PANTHER" id="PTHR41391:SF1">
    <property type="entry name" value="RESTRICTION OF TELOMERE CAPPING PROTEIN 4"/>
    <property type="match status" value="1"/>
</dbReference>
<feature type="compositionally biased region" description="Polar residues" evidence="8">
    <location>
        <begin position="154"/>
        <end position="169"/>
    </location>
</feature>
<dbReference type="GO" id="GO:0005737">
    <property type="term" value="C:cytoplasm"/>
    <property type="evidence" value="ECO:0007669"/>
    <property type="project" value="UniProtKB-SubCell"/>
</dbReference>
<dbReference type="SMART" id="SM01312">
    <property type="entry name" value="RTC4"/>
    <property type="match status" value="1"/>
</dbReference>
<feature type="compositionally biased region" description="Basic and acidic residues" evidence="8">
    <location>
        <begin position="36"/>
        <end position="46"/>
    </location>
</feature>
<dbReference type="PANTHER" id="PTHR41391">
    <property type="entry name" value="RESTRICTION OF TELOMERE CAPPING PROTEIN 4"/>
    <property type="match status" value="1"/>
</dbReference>
<accession>A0A1L9UFW6</accession>
<feature type="region of interest" description="Disordered" evidence="8">
    <location>
        <begin position="1"/>
        <end position="261"/>
    </location>
</feature>
<dbReference type="Proteomes" id="UP000184499">
    <property type="component" value="Unassembled WGS sequence"/>
</dbReference>
<dbReference type="InterPro" id="IPR039024">
    <property type="entry name" value="RTC4"/>
</dbReference>
<evidence type="ECO:0000256" key="5">
    <source>
        <dbReference type="ARBA" id="ARBA00015162"/>
    </source>
</evidence>
<evidence type="ECO:0000256" key="3">
    <source>
        <dbReference type="ARBA" id="ARBA00004496"/>
    </source>
</evidence>
<evidence type="ECO:0000313" key="10">
    <source>
        <dbReference type="EMBL" id="OJJ70555.1"/>
    </source>
</evidence>
<dbReference type="InterPro" id="IPR028094">
    <property type="entry name" value="RTC4_C"/>
</dbReference>
<feature type="compositionally biased region" description="Acidic residues" evidence="8">
    <location>
        <begin position="50"/>
        <end position="71"/>
    </location>
</feature>
<evidence type="ECO:0000259" key="9">
    <source>
        <dbReference type="SMART" id="SM01312"/>
    </source>
</evidence>
<dbReference type="GO" id="GO:0005634">
    <property type="term" value="C:nucleus"/>
    <property type="evidence" value="ECO:0007669"/>
    <property type="project" value="UniProtKB-SubCell"/>
</dbReference>
<comment type="similarity">
    <text evidence="4">Belongs to the RTC4 family.</text>
</comment>
<dbReference type="AlphaFoldDB" id="A0A1L9UFW6"/>
<feature type="compositionally biased region" description="Low complexity" evidence="8">
    <location>
        <begin position="232"/>
        <end position="245"/>
    </location>
</feature>
<dbReference type="Pfam" id="PF14474">
    <property type="entry name" value="RTC4"/>
    <property type="match status" value="1"/>
</dbReference>
<name>A0A1L9UFW6_ASPBC</name>
<evidence type="ECO:0000256" key="7">
    <source>
        <dbReference type="ARBA" id="ARBA00023242"/>
    </source>
</evidence>
<feature type="compositionally biased region" description="Polar residues" evidence="8">
    <location>
        <begin position="7"/>
        <end position="35"/>
    </location>
</feature>
<feature type="domain" description="Restriction of telomere capping protein 4 C-terminal" evidence="9">
    <location>
        <begin position="355"/>
        <end position="477"/>
    </location>
</feature>
<comment type="function">
    <text evidence="1">May be involved in a process influencing telomere capping.</text>
</comment>
<organism evidence="10 11">
    <name type="scientific">Aspergillus brasiliensis (strain CBS 101740 / IMI 381727 / IBT 21946)</name>
    <dbReference type="NCBI Taxonomy" id="767769"/>
    <lineage>
        <taxon>Eukaryota</taxon>
        <taxon>Fungi</taxon>
        <taxon>Dikarya</taxon>
        <taxon>Ascomycota</taxon>
        <taxon>Pezizomycotina</taxon>
        <taxon>Eurotiomycetes</taxon>
        <taxon>Eurotiomycetidae</taxon>
        <taxon>Eurotiales</taxon>
        <taxon>Aspergillaceae</taxon>
        <taxon>Aspergillus</taxon>
        <taxon>Aspergillus subgen. Circumdati</taxon>
    </lineage>
</organism>
<feature type="compositionally biased region" description="Polar residues" evidence="8">
    <location>
        <begin position="102"/>
        <end position="113"/>
    </location>
</feature>
<keyword evidence="11" id="KW-1185">Reference proteome</keyword>
<evidence type="ECO:0000256" key="8">
    <source>
        <dbReference type="SAM" id="MobiDB-lite"/>
    </source>
</evidence>
<keyword evidence="6" id="KW-0963">Cytoplasm</keyword>
<proteinExistence type="inferred from homology"/>
<evidence type="ECO:0000256" key="1">
    <source>
        <dbReference type="ARBA" id="ARBA00002738"/>
    </source>
</evidence>
<evidence type="ECO:0000256" key="2">
    <source>
        <dbReference type="ARBA" id="ARBA00004123"/>
    </source>
</evidence>
<feature type="compositionally biased region" description="Basic and acidic residues" evidence="8">
    <location>
        <begin position="83"/>
        <end position="94"/>
    </location>
</feature>
<dbReference type="GeneID" id="93570588"/>
<dbReference type="RefSeq" id="XP_067477803.1">
    <property type="nucleotide sequence ID" value="XM_067618100.1"/>
</dbReference>